<evidence type="ECO:0000256" key="3">
    <source>
        <dbReference type="ARBA" id="ARBA00022741"/>
    </source>
</evidence>
<feature type="binding site" evidence="7">
    <location>
        <begin position="34"/>
        <end position="41"/>
    </location>
    <ligand>
        <name>ATP</name>
        <dbReference type="ChEBI" id="CHEBI:30616"/>
    </ligand>
</feature>
<dbReference type="InterPro" id="IPR003395">
    <property type="entry name" value="RecF/RecN/SMC_N"/>
</dbReference>
<dbReference type="Gene3D" id="1.20.1060.20">
    <property type="match status" value="1"/>
</dbReference>
<dbReference type="InterPro" id="IPR036277">
    <property type="entry name" value="SMC_hinge_sf"/>
</dbReference>
<comment type="caution">
    <text evidence="9">The sequence shown here is derived from an EMBL/GenBank/DDBJ whole genome shotgun (WGS) entry which is preliminary data.</text>
</comment>
<proteinExistence type="inferred from homology"/>
<dbReference type="Proteomes" id="UP000051581">
    <property type="component" value="Unassembled WGS sequence"/>
</dbReference>
<evidence type="ECO:0000313" key="9">
    <source>
        <dbReference type="EMBL" id="KRK89827.1"/>
    </source>
</evidence>
<evidence type="ECO:0000256" key="6">
    <source>
        <dbReference type="ARBA" id="ARBA00023125"/>
    </source>
</evidence>
<dbReference type="GO" id="GO:0005524">
    <property type="term" value="F:ATP binding"/>
    <property type="evidence" value="ECO:0007669"/>
    <property type="project" value="UniProtKB-UniRule"/>
</dbReference>
<dbReference type="GO" id="GO:0003677">
    <property type="term" value="F:DNA binding"/>
    <property type="evidence" value="ECO:0007669"/>
    <property type="project" value="UniProtKB-UniRule"/>
</dbReference>
<keyword evidence="6 7" id="KW-0238">DNA-binding</keyword>
<evidence type="ECO:0000256" key="5">
    <source>
        <dbReference type="ARBA" id="ARBA00023054"/>
    </source>
</evidence>
<feature type="coiled-coil region" evidence="7">
    <location>
        <begin position="285"/>
        <end position="340"/>
    </location>
</feature>
<evidence type="ECO:0000256" key="4">
    <source>
        <dbReference type="ARBA" id="ARBA00022840"/>
    </source>
</evidence>
<dbReference type="InterPro" id="IPR010935">
    <property type="entry name" value="SMC_hinge"/>
</dbReference>
<evidence type="ECO:0000259" key="8">
    <source>
        <dbReference type="SMART" id="SM00968"/>
    </source>
</evidence>
<name>A0A0R1L7Z4_9LACO</name>
<keyword evidence="4 7" id="KW-0067">ATP-binding</keyword>
<dbReference type="InterPro" id="IPR024704">
    <property type="entry name" value="SMC"/>
</dbReference>
<dbReference type="GO" id="GO:0016887">
    <property type="term" value="F:ATP hydrolysis activity"/>
    <property type="evidence" value="ECO:0007669"/>
    <property type="project" value="InterPro"/>
</dbReference>
<evidence type="ECO:0000256" key="1">
    <source>
        <dbReference type="ARBA" id="ARBA00004496"/>
    </source>
</evidence>
<dbReference type="Pfam" id="PF02463">
    <property type="entry name" value="SMC_N"/>
    <property type="match status" value="1"/>
</dbReference>
<dbReference type="GO" id="GO:0005737">
    <property type="term" value="C:cytoplasm"/>
    <property type="evidence" value="ECO:0007669"/>
    <property type="project" value="UniProtKB-SubCell"/>
</dbReference>
<dbReference type="SUPFAM" id="SSF75553">
    <property type="entry name" value="Smc hinge domain"/>
    <property type="match status" value="1"/>
</dbReference>
<dbReference type="AlphaFoldDB" id="A0A0R1L7Z4"/>
<feature type="coiled-coil region" evidence="7">
    <location>
        <begin position="381"/>
        <end position="436"/>
    </location>
</feature>
<dbReference type="CDD" id="cd03278">
    <property type="entry name" value="ABC_SMC_barmotin"/>
    <property type="match status" value="2"/>
</dbReference>
<dbReference type="HAMAP" id="MF_01894">
    <property type="entry name" value="Smc_prok"/>
    <property type="match status" value="1"/>
</dbReference>
<dbReference type="GO" id="GO:0030261">
    <property type="term" value="P:chromosome condensation"/>
    <property type="evidence" value="ECO:0007669"/>
    <property type="project" value="InterPro"/>
</dbReference>
<sequence length="1185" mass="132997">MNVQLKSIEIIGFKSFADKTLIKFPGGMTGIVGPNGSGKSNIAESIRWVMGEQSAKNLRGSRMPDVIFSGSADRRSLGMASVTLTLDNSDHFIKTPFDELKLSRKLFRNGDSSYYLNEKQCRLKDITDLFMDTGIGQGSLSIISQGNVEQIFNSKPEDRRSIIENVAGVYKYKQHKNTAQKEIDETTDNLNRVEDIISELQSRMAPLEEQSSLATDYLDQKKRLDQFEKQELILSTKKLISESHNIKQMVTAKSDLVNKIYAQVRKDENSRDKLKTKLTSDRSLIDQLNDQLLEISEQIQSLKSKHQLSAQEKSFKNADLNRISEQIKLTDKQIDDYQVKLNQSTDASKRSADKIADKQSQFDQIAAQEKANSVSVIEGEIDKLRNHYVDLLQQKTDIKNQITMKSHDDQQLEERLASQRKRIAKATDDVNDTQTKLEDKHDALSQTNTQLKTVSGKLSDLSKVMDTHKQAVDRSQANWLAALKISEQAKAKAESLKSLHDSYRGFYRGVANLLKHKNELKGIWGPVSDYLDIDSKYVKAIQTALGSQAQHVIVENNQSASAAIRLLTHEKLGRVTLLPIGTINERHLNQTIVREAEHLNGFVGIASELVTMPDNLSKIKTFLLGTTIIADTLDHAIIISKQINHRTRIVTLDGQVVNAGGSLTGGANRNDNQGVLVQKSELEALNKSTAQMDQKLAENETQLQNAKADLAKIGASHERGQQQVFQLKQQVENLNNECQELGTSLKEKKRELQTLQLAMKNSAQANQRTDDGSLSNQQQAIDKQLEATNHQLDEKRIQLANVKQSAKKFADQKQSLHEEIVVEQQKLNQLKVDQSAIHKQIADHQQNRLHLIEQQKKLQLELTHQIDSADLNNQIETAGKQQSSLSDRLDKLKSSVGTDQDHLDNLNQTVQDEQINLNNAKYELTSVEQKAAKNRHDVDANLAGLRESYQIEKADLANPDWNWDAKEVAGQIKILRTGIDEIGPVNIGAIQEFKDVSKRFDFLTKQKQDLIDAKNHLTSTMREMDSTITTRFSDAFHKVSKAFAKVFVDMFGGGEAKLVLTDPDDLLNTGIEIIVKPPGKNYRSLSLLSGGEKALTAITLLFAIIKVRPVPFCILDEAEAALDPFNADRFAKYLKRFGNETQFVVITHRKETMIYADQLYGVTMQESGVSKVVTVNLDNLKTEVS</sequence>
<comment type="function">
    <text evidence="7">Required for chromosome condensation and partitioning.</text>
</comment>
<comment type="domain">
    <text evidence="7">Contains large globular domains required for ATP hydrolysis at each terminus and a third globular domain forming a flexible hinge near the middle of the molecule. These domains are separated by coiled-coil structures.</text>
</comment>
<dbReference type="InterPro" id="IPR011890">
    <property type="entry name" value="SMC_prok"/>
</dbReference>
<organism evidence="9 10">
    <name type="scientific">Lentilactobacillus sunkii DSM 19904</name>
    <dbReference type="NCBI Taxonomy" id="1423808"/>
    <lineage>
        <taxon>Bacteria</taxon>
        <taxon>Bacillati</taxon>
        <taxon>Bacillota</taxon>
        <taxon>Bacilli</taxon>
        <taxon>Lactobacillales</taxon>
        <taxon>Lactobacillaceae</taxon>
        <taxon>Lentilactobacillus</taxon>
    </lineage>
</organism>
<dbReference type="GO" id="GO:0005694">
    <property type="term" value="C:chromosome"/>
    <property type="evidence" value="ECO:0007669"/>
    <property type="project" value="InterPro"/>
</dbReference>
<dbReference type="GO" id="GO:0007062">
    <property type="term" value="P:sister chromatid cohesion"/>
    <property type="evidence" value="ECO:0007669"/>
    <property type="project" value="InterPro"/>
</dbReference>
<feature type="domain" description="SMC hinge" evidence="8">
    <location>
        <begin position="521"/>
        <end position="640"/>
    </location>
</feature>
<keyword evidence="5 7" id="KW-0175">Coiled coil</keyword>
<dbReference type="Pfam" id="PF06470">
    <property type="entry name" value="SMC_hinge"/>
    <property type="match status" value="1"/>
</dbReference>
<dbReference type="Gene3D" id="3.30.70.1620">
    <property type="match status" value="1"/>
</dbReference>
<dbReference type="PIRSF" id="PIRSF005719">
    <property type="entry name" value="SMC"/>
    <property type="match status" value="1"/>
</dbReference>
<dbReference type="GO" id="GO:0007059">
    <property type="term" value="P:chromosome segregation"/>
    <property type="evidence" value="ECO:0007669"/>
    <property type="project" value="UniProtKB-UniRule"/>
</dbReference>
<dbReference type="InterPro" id="IPR027417">
    <property type="entry name" value="P-loop_NTPase"/>
</dbReference>
<dbReference type="Gene3D" id="3.40.50.300">
    <property type="entry name" value="P-loop containing nucleotide triphosphate hydrolases"/>
    <property type="match status" value="2"/>
</dbReference>
<dbReference type="SUPFAM" id="SSF52540">
    <property type="entry name" value="P-loop containing nucleoside triphosphate hydrolases"/>
    <property type="match status" value="1"/>
</dbReference>
<dbReference type="NCBIfam" id="TIGR02168">
    <property type="entry name" value="SMC_prok_B"/>
    <property type="match status" value="1"/>
</dbReference>
<dbReference type="PANTHER" id="PTHR43977">
    <property type="entry name" value="STRUCTURAL MAINTENANCE OF CHROMOSOMES PROTEIN 3"/>
    <property type="match status" value="1"/>
</dbReference>
<comment type="subunit">
    <text evidence="7">Homodimer.</text>
</comment>
<feature type="coiled-coil region" evidence="7">
    <location>
        <begin position="682"/>
        <end position="833"/>
    </location>
</feature>
<dbReference type="EMBL" id="AZEA01000001">
    <property type="protein sequence ID" value="KRK89827.1"/>
    <property type="molecule type" value="Genomic_DNA"/>
</dbReference>
<dbReference type="SMART" id="SM00968">
    <property type="entry name" value="SMC_hinge"/>
    <property type="match status" value="1"/>
</dbReference>
<dbReference type="GO" id="GO:0006260">
    <property type="term" value="P:DNA replication"/>
    <property type="evidence" value="ECO:0007669"/>
    <property type="project" value="UniProtKB-UniRule"/>
</dbReference>
<feature type="coiled-coil region" evidence="7">
    <location>
        <begin position="903"/>
        <end position="930"/>
    </location>
</feature>
<gene>
    <name evidence="7" type="primary">smc</name>
    <name evidence="9" type="ORF">FD17_GL000063</name>
</gene>
<keyword evidence="10" id="KW-1185">Reference proteome</keyword>
<evidence type="ECO:0000256" key="2">
    <source>
        <dbReference type="ARBA" id="ARBA00022490"/>
    </source>
</evidence>
<protein>
    <recommendedName>
        <fullName evidence="7">Chromosome partition protein Smc</fullName>
    </recommendedName>
</protein>
<keyword evidence="2 7" id="KW-0963">Cytoplasm</keyword>
<keyword evidence="3 7" id="KW-0547">Nucleotide-binding</keyword>
<evidence type="ECO:0000256" key="7">
    <source>
        <dbReference type="HAMAP-Rule" id="MF_01894"/>
    </source>
</evidence>
<dbReference type="FunFam" id="3.40.50.300:FF:000901">
    <property type="entry name" value="Chromosome partition protein Smc"/>
    <property type="match status" value="1"/>
</dbReference>
<accession>A0A0R1L7Z4</accession>
<reference evidence="9 10" key="1">
    <citation type="journal article" date="2015" name="Genome Announc.">
        <title>Expanding the biotechnology potential of lactobacilli through comparative genomics of 213 strains and associated genera.</title>
        <authorList>
            <person name="Sun Z."/>
            <person name="Harris H.M."/>
            <person name="McCann A."/>
            <person name="Guo C."/>
            <person name="Argimon S."/>
            <person name="Zhang W."/>
            <person name="Yang X."/>
            <person name="Jeffery I.B."/>
            <person name="Cooney J.C."/>
            <person name="Kagawa T.F."/>
            <person name="Liu W."/>
            <person name="Song Y."/>
            <person name="Salvetti E."/>
            <person name="Wrobel A."/>
            <person name="Rasinkangas P."/>
            <person name="Parkhill J."/>
            <person name="Rea M.C."/>
            <person name="O'Sullivan O."/>
            <person name="Ritari J."/>
            <person name="Douillard F.P."/>
            <person name="Paul Ross R."/>
            <person name="Yang R."/>
            <person name="Briner A.E."/>
            <person name="Felis G.E."/>
            <person name="de Vos W.M."/>
            <person name="Barrangou R."/>
            <person name="Klaenhammer T.R."/>
            <person name="Caufield P.W."/>
            <person name="Cui Y."/>
            <person name="Zhang H."/>
            <person name="O'Toole P.W."/>
        </authorList>
    </citation>
    <scope>NUCLEOTIDE SEQUENCE [LARGE SCALE GENOMIC DNA]</scope>
    <source>
        <strain evidence="9 10">DSM 19904</strain>
    </source>
</reference>
<evidence type="ECO:0000313" key="10">
    <source>
        <dbReference type="Proteomes" id="UP000051581"/>
    </source>
</evidence>
<dbReference type="PATRIC" id="fig|1423808.3.peg.63"/>
<comment type="similarity">
    <text evidence="7">Belongs to the SMC family.</text>
</comment>
<feature type="coiled-coil region" evidence="7">
    <location>
        <begin position="176"/>
        <end position="210"/>
    </location>
</feature>
<comment type="subcellular location">
    <subcellularLocation>
        <location evidence="1 7">Cytoplasm</location>
    </subcellularLocation>
</comment>